<protein>
    <submittedName>
        <fullName evidence="1">Uncharacterized protein</fullName>
    </submittedName>
</protein>
<dbReference type="AlphaFoldDB" id="A0A3S5BNN7"/>
<evidence type="ECO:0000313" key="2">
    <source>
        <dbReference type="Proteomes" id="UP000784294"/>
    </source>
</evidence>
<sequence length="93" mass="9662">MNPDPECFRWPNESVLRSRLGSTNLGIVKTNPEDAGDSIFPGGHGGLGWQAALTCALPPSLSCTRRAASLLEGDEAASPTIRLACASDTCGFG</sequence>
<evidence type="ECO:0000313" key="1">
    <source>
        <dbReference type="EMBL" id="VEL32156.1"/>
    </source>
</evidence>
<accession>A0A3S5BNN7</accession>
<proteinExistence type="predicted"/>
<keyword evidence="2" id="KW-1185">Reference proteome</keyword>
<reference evidence="1" key="1">
    <citation type="submission" date="2018-11" db="EMBL/GenBank/DDBJ databases">
        <authorList>
            <consortium name="Pathogen Informatics"/>
        </authorList>
    </citation>
    <scope>NUCLEOTIDE SEQUENCE</scope>
</reference>
<comment type="caution">
    <text evidence="1">The sequence shown here is derived from an EMBL/GenBank/DDBJ whole genome shotgun (WGS) entry which is preliminary data.</text>
</comment>
<dbReference type="EMBL" id="CAAALY010130937">
    <property type="protein sequence ID" value="VEL32156.1"/>
    <property type="molecule type" value="Genomic_DNA"/>
</dbReference>
<name>A0A3S5BNN7_9PLAT</name>
<gene>
    <name evidence="1" type="ORF">PXEA_LOCUS25596</name>
</gene>
<dbReference type="Proteomes" id="UP000784294">
    <property type="component" value="Unassembled WGS sequence"/>
</dbReference>
<organism evidence="1 2">
    <name type="scientific">Protopolystoma xenopodis</name>
    <dbReference type="NCBI Taxonomy" id="117903"/>
    <lineage>
        <taxon>Eukaryota</taxon>
        <taxon>Metazoa</taxon>
        <taxon>Spiralia</taxon>
        <taxon>Lophotrochozoa</taxon>
        <taxon>Platyhelminthes</taxon>
        <taxon>Monogenea</taxon>
        <taxon>Polyopisthocotylea</taxon>
        <taxon>Polystomatidea</taxon>
        <taxon>Polystomatidae</taxon>
        <taxon>Protopolystoma</taxon>
    </lineage>
</organism>